<evidence type="ECO:0000313" key="3">
    <source>
        <dbReference type="Proteomes" id="UP000713479"/>
    </source>
</evidence>
<gene>
    <name evidence="2" type="ORF">E7Z74_06750</name>
</gene>
<organism evidence="2 3">
    <name type="scientific">Methanobrevibacter millerae</name>
    <dbReference type="NCBI Taxonomy" id="230361"/>
    <lineage>
        <taxon>Archaea</taxon>
        <taxon>Methanobacteriati</taxon>
        <taxon>Methanobacteriota</taxon>
        <taxon>Methanomada group</taxon>
        <taxon>Methanobacteria</taxon>
        <taxon>Methanobacteriales</taxon>
        <taxon>Methanobacteriaceae</taxon>
        <taxon>Methanobrevibacter</taxon>
    </lineage>
</organism>
<accession>A0A8T3VRA5</accession>
<reference evidence="2" key="1">
    <citation type="submission" date="2019-04" db="EMBL/GenBank/DDBJ databases">
        <title>Evolution of Biomass-Degrading Anaerobic Consortia Revealed by Metagenomics.</title>
        <authorList>
            <person name="Peng X."/>
        </authorList>
    </citation>
    <scope>NUCLEOTIDE SEQUENCE</scope>
    <source>
        <strain evidence="2">SIG13</strain>
    </source>
</reference>
<dbReference type="Proteomes" id="UP000713479">
    <property type="component" value="Unassembled WGS sequence"/>
</dbReference>
<sequence length="500" mass="58472">MKLLWGYIMSEIHLSKSRYCRGVQCEKILWLEKYRPDSSADGNDAVLEKGREVGELAKGLFGEYEDIPFDIDLSVSIDKTDELLQNKPNVITEASFSYENNFCSVDILKNDEEGVEIYEVKSSTKIDEVYIDDASYQYFVLSNLGLNVKKVSIVYINNEYIRGNELELDRLFKIEDVTFKVIEKQDEIKSNIDFINEFMKTNDSEPVKDIGMHCFKPYRCAFWDYCTKDLPKPNVFDIAGMFSSKKLEKYYDGKVSFEDLKNEKLNPKYLEQIDFELNDLEPKINRKAIEEVLDSLNYPLYFIDYESCQYAVPEYAGTKPYQQIPFQYSLHIIKQKDAPLEHKEFLAEADDMNLIRNFAESMIRDMPENGSVIVYNKAFEATRNKEIARMYPDLADEMKRFNDNMVDLMIPFKNRDYYTKEMKGSYSIKYVLPALYPDDPELDYSELSLIHKGDEASNAFLSLNDKTPEEQAKIRKALLEYCKLDTYAMVKIWENFNSLI</sequence>
<evidence type="ECO:0000259" key="1">
    <source>
        <dbReference type="Pfam" id="PF11074"/>
    </source>
</evidence>
<dbReference type="EMBL" id="SUTF01000007">
    <property type="protein sequence ID" value="MBE6510948.1"/>
    <property type="molecule type" value="Genomic_DNA"/>
</dbReference>
<protein>
    <submittedName>
        <fullName evidence="2">DUF2779 domain-containing protein</fullName>
    </submittedName>
</protein>
<evidence type="ECO:0000313" key="2">
    <source>
        <dbReference type="EMBL" id="MBE6510948.1"/>
    </source>
</evidence>
<feature type="domain" description="DUF2779" evidence="1">
    <location>
        <begin position="301"/>
        <end position="427"/>
    </location>
</feature>
<dbReference type="AlphaFoldDB" id="A0A8T3VRA5"/>
<comment type="caution">
    <text evidence="2">The sequence shown here is derived from an EMBL/GenBank/DDBJ whole genome shotgun (WGS) entry which is preliminary data.</text>
</comment>
<dbReference type="InterPro" id="IPR021301">
    <property type="entry name" value="DUF2779"/>
</dbReference>
<dbReference type="Pfam" id="PF11074">
    <property type="entry name" value="DUF2779"/>
    <property type="match status" value="1"/>
</dbReference>
<name>A0A8T3VRA5_9EURY</name>
<proteinExistence type="predicted"/>